<gene>
    <name evidence="1" type="ORF">DPMN_093381</name>
</gene>
<reference evidence="1" key="2">
    <citation type="submission" date="2020-11" db="EMBL/GenBank/DDBJ databases">
        <authorList>
            <person name="McCartney M.A."/>
            <person name="Auch B."/>
            <person name="Kono T."/>
            <person name="Mallez S."/>
            <person name="Becker A."/>
            <person name="Gohl D.M."/>
            <person name="Silverstein K.A.T."/>
            <person name="Koren S."/>
            <person name="Bechman K.B."/>
            <person name="Herman A."/>
            <person name="Abrahante J.E."/>
            <person name="Garbe J."/>
        </authorList>
    </citation>
    <scope>NUCLEOTIDE SEQUENCE</scope>
    <source>
        <strain evidence="1">Duluth1</strain>
        <tissue evidence="1">Whole animal</tissue>
    </source>
</reference>
<accession>A0A9D4R2H5</accession>
<comment type="caution">
    <text evidence="1">The sequence shown here is derived from an EMBL/GenBank/DDBJ whole genome shotgun (WGS) entry which is preliminary data.</text>
</comment>
<evidence type="ECO:0000313" key="1">
    <source>
        <dbReference type="EMBL" id="KAH3850905.1"/>
    </source>
</evidence>
<name>A0A9D4R2H5_DREPO</name>
<keyword evidence="2" id="KW-1185">Reference proteome</keyword>
<protein>
    <submittedName>
        <fullName evidence="1">Uncharacterized protein</fullName>
    </submittedName>
</protein>
<sequence length="69" mass="7934">MFDVVPPSITVYGFADDHTANKRFKPTSSFVERTAIQELESCALVINNWMNENKLKMNASKTEFIMFDN</sequence>
<organism evidence="1 2">
    <name type="scientific">Dreissena polymorpha</name>
    <name type="common">Zebra mussel</name>
    <name type="synonym">Mytilus polymorpha</name>
    <dbReference type="NCBI Taxonomy" id="45954"/>
    <lineage>
        <taxon>Eukaryota</taxon>
        <taxon>Metazoa</taxon>
        <taxon>Spiralia</taxon>
        <taxon>Lophotrochozoa</taxon>
        <taxon>Mollusca</taxon>
        <taxon>Bivalvia</taxon>
        <taxon>Autobranchia</taxon>
        <taxon>Heteroconchia</taxon>
        <taxon>Euheterodonta</taxon>
        <taxon>Imparidentia</taxon>
        <taxon>Neoheterodontei</taxon>
        <taxon>Myida</taxon>
        <taxon>Dreissenoidea</taxon>
        <taxon>Dreissenidae</taxon>
        <taxon>Dreissena</taxon>
    </lineage>
</organism>
<reference evidence="1" key="1">
    <citation type="journal article" date="2019" name="bioRxiv">
        <title>The Genome of the Zebra Mussel, Dreissena polymorpha: A Resource for Invasive Species Research.</title>
        <authorList>
            <person name="McCartney M.A."/>
            <person name="Auch B."/>
            <person name="Kono T."/>
            <person name="Mallez S."/>
            <person name="Zhang Y."/>
            <person name="Obille A."/>
            <person name="Becker A."/>
            <person name="Abrahante J.E."/>
            <person name="Garbe J."/>
            <person name="Badalamenti J.P."/>
            <person name="Herman A."/>
            <person name="Mangelson H."/>
            <person name="Liachko I."/>
            <person name="Sullivan S."/>
            <person name="Sone E.D."/>
            <person name="Koren S."/>
            <person name="Silverstein K.A.T."/>
            <person name="Beckman K.B."/>
            <person name="Gohl D.M."/>
        </authorList>
    </citation>
    <scope>NUCLEOTIDE SEQUENCE</scope>
    <source>
        <strain evidence="1">Duluth1</strain>
        <tissue evidence="1">Whole animal</tissue>
    </source>
</reference>
<proteinExistence type="predicted"/>
<evidence type="ECO:0000313" key="2">
    <source>
        <dbReference type="Proteomes" id="UP000828390"/>
    </source>
</evidence>
<dbReference type="EMBL" id="JAIWYP010000003">
    <property type="protein sequence ID" value="KAH3850905.1"/>
    <property type="molecule type" value="Genomic_DNA"/>
</dbReference>
<dbReference type="AlphaFoldDB" id="A0A9D4R2H5"/>
<dbReference type="Proteomes" id="UP000828390">
    <property type="component" value="Unassembled WGS sequence"/>
</dbReference>